<dbReference type="InterPro" id="IPR026960">
    <property type="entry name" value="RVT-Znf"/>
</dbReference>
<dbReference type="Pfam" id="PF13966">
    <property type="entry name" value="zf-RVT"/>
    <property type="match status" value="1"/>
</dbReference>
<dbReference type="PANTHER" id="PTHR46890">
    <property type="entry name" value="NON-LTR RETROLELEMENT REVERSE TRANSCRIPTASE-LIKE PROTEIN-RELATED"/>
    <property type="match status" value="1"/>
</dbReference>
<dbReference type="Pfam" id="PF03372">
    <property type="entry name" value="Exo_endo_phos"/>
    <property type="match status" value="1"/>
</dbReference>
<evidence type="ECO:0000259" key="1">
    <source>
        <dbReference type="PROSITE" id="PS50878"/>
    </source>
</evidence>
<dbReference type="PROSITE" id="PS50878">
    <property type="entry name" value="RT_POL"/>
    <property type="match status" value="1"/>
</dbReference>
<dbReference type="GO" id="GO:0003964">
    <property type="term" value="F:RNA-directed DNA polymerase activity"/>
    <property type="evidence" value="ECO:0007669"/>
    <property type="project" value="UniProtKB-KW"/>
</dbReference>
<accession>A0A5B6UUC2</accession>
<proteinExistence type="predicted"/>
<dbReference type="InterPro" id="IPR036691">
    <property type="entry name" value="Endo/exonu/phosph_ase_sf"/>
</dbReference>
<dbReference type="SUPFAM" id="SSF56219">
    <property type="entry name" value="DNase I-like"/>
    <property type="match status" value="1"/>
</dbReference>
<dbReference type="OrthoDB" id="7763192at2759"/>
<evidence type="ECO:0000313" key="3">
    <source>
        <dbReference type="Proteomes" id="UP000325315"/>
    </source>
</evidence>
<dbReference type="InterPro" id="IPR052343">
    <property type="entry name" value="Retrotransposon-Effector_Assoc"/>
</dbReference>
<keyword evidence="2" id="KW-0548">Nucleotidyltransferase</keyword>
<protein>
    <submittedName>
        <fullName evidence="2">Reverse transcriptase</fullName>
    </submittedName>
</protein>
<gene>
    <name evidence="2" type="ORF">EPI10_027212</name>
</gene>
<keyword evidence="2" id="KW-0695">RNA-directed DNA polymerase</keyword>
<dbReference type="SUPFAM" id="SSF56672">
    <property type="entry name" value="DNA/RNA polymerases"/>
    <property type="match status" value="1"/>
</dbReference>
<evidence type="ECO:0000313" key="2">
    <source>
        <dbReference type="EMBL" id="KAA3460557.1"/>
    </source>
</evidence>
<dbReference type="InterPro" id="IPR000477">
    <property type="entry name" value="RT_dom"/>
</dbReference>
<keyword evidence="2" id="KW-0808">Transferase</keyword>
<dbReference type="EMBL" id="SMMG02000009">
    <property type="protein sequence ID" value="KAA3460557.1"/>
    <property type="molecule type" value="Genomic_DNA"/>
</dbReference>
<organism evidence="2 3">
    <name type="scientific">Gossypium australe</name>
    <dbReference type="NCBI Taxonomy" id="47621"/>
    <lineage>
        <taxon>Eukaryota</taxon>
        <taxon>Viridiplantae</taxon>
        <taxon>Streptophyta</taxon>
        <taxon>Embryophyta</taxon>
        <taxon>Tracheophyta</taxon>
        <taxon>Spermatophyta</taxon>
        <taxon>Magnoliopsida</taxon>
        <taxon>eudicotyledons</taxon>
        <taxon>Gunneridae</taxon>
        <taxon>Pentapetalae</taxon>
        <taxon>rosids</taxon>
        <taxon>malvids</taxon>
        <taxon>Malvales</taxon>
        <taxon>Malvaceae</taxon>
        <taxon>Malvoideae</taxon>
        <taxon>Gossypium</taxon>
    </lineage>
</organism>
<dbReference type="AlphaFoldDB" id="A0A5B6UUC2"/>
<dbReference type="Proteomes" id="UP000325315">
    <property type="component" value="Unassembled WGS sequence"/>
</dbReference>
<keyword evidence="3" id="KW-1185">Reference proteome</keyword>
<dbReference type="Gene3D" id="3.60.10.10">
    <property type="entry name" value="Endonuclease/exonuclease/phosphatase"/>
    <property type="match status" value="1"/>
</dbReference>
<name>A0A5B6UUC2_9ROSI</name>
<dbReference type="InterPro" id="IPR043502">
    <property type="entry name" value="DNA/RNA_pol_sf"/>
</dbReference>
<dbReference type="PANTHER" id="PTHR46890:SF48">
    <property type="entry name" value="RNA-DIRECTED DNA POLYMERASE"/>
    <property type="match status" value="1"/>
</dbReference>
<reference evidence="2" key="1">
    <citation type="submission" date="2019-08" db="EMBL/GenBank/DDBJ databases">
        <authorList>
            <person name="Liu F."/>
        </authorList>
    </citation>
    <scope>NUCLEOTIDE SEQUENCE [LARGE SCALE GENOMIC DNA]</scope>
    <source>
        <strain evidence="2">PA1801</strain>
        <tissue evidence="2">Leaf</tissue>
    </source>
</reference>
<dbReference type="InterPro" id="IPR005135">
    <property type="entry name" value="Endo/exonuclease/phosphatase"/>
</dbReference>
<comment type="caution">
    <text evidence="2">The sequence shown here is derived from an EMBL/GenBank/DDBJ whole genome shotgun (WGS) entry which is preliminary data.</text>
</comment>
<feature type="domain" description="Reverse transcriptase" evidence="1">
    <location>
        <begin position="448"/>
        <end position="709"/>
    </location>
</feature>
<dbReference type="CDD" id="cd01650">
    <property type="entry name" value="RT_nLTR_like"/>
    <property type="match status" value="1"/>
</dbReference>
<dbReference type="Pfam" id="PF00078">
    <property type="entry name" value="RVT_1"/>
    <property type="match status" value="1"/>
</dbReference>
<sequence length="941" mass="108932">MKIISWNVRGLGNPLAVRRLRFMLKQHNPDMVFFMKTKVNDRRMERIRRRSGFINGIEVGANGSRGGLCLAWREECKVSLRTFSKNHIDVLIEERNVQEVWRFTGFYGSLYVNGQLTSWSLLRALGQEQQFSWLICGDFNEILYSFEKSGGQPREERKITAFREVLDECQLMDMGFQGTWFTWERGNLPKTNIRERLDRGVANEKWMHLFPKGSIRHLTHSISDHCPLLIHTGNEDKFCRRSRFKFEAWWTLEESFEWASSIRRGRDGLKKELIKELGILLEGERNDDAMEKIIDTRISLNMEIDKDEMYWEQRVKANWLLLGDRNSAFFHKYASARRRTNTISRLESEEGQEVIDDLQINEVALNYFQNLFSTTGVGDSTYLLEGISTNISSEINSVLLSMYSREEIQKALKGMGPTKAPGFDGFPALFFQKYWHIVGKDVETFYLGVLNEGRDFESTNRTDIVLIPKSSHPTNLVDFRPISLCTILYKLVAKTIANKLQDFIGKCIDSAQSAFVPGRLISDNVLIAYEILHTLRQKRWGKKGLMAVKLDMSKAYDRVEWNYLKKVMLKMGFAERWVALVVKCVSTASYAVNINGIRGRVFHPTRGLRQGNLLSPYLFLICSEGLSALIRKAVDERIIKGVKASRRGPETSHLLFADDCLLFGESTKEQAIVLKAILQYRFAGSWRIFLQDTGGNMIREGEGYIGVNGNLCADLRRNEIIIRDVPHDDYLAWEGEASGVFSVCSAYKLLQTTDEFPRAYALQISYRNLYKELWLLNLPTKIKITVWKITWNFLPTRVNLQHKKLAIDPICPRCGEQAETIDHFFQGCPVTKETWSTLLLQDVLLFENGNFEEWLIWVFEQCNPRAWRLFCCALWALWGDRNLRIHEKKVSTGSEIGNFVIRFTKGSPQLLWQKLWHAGKRLEWEWKTCGPRSSLKETPDL</sequence>